<dbReference type="Gene3D" id="3.40.47.10">
    <property type="match status" value="1"/>
</dbReference>
<evidence type="ECO:0000313" key="3">
    <source>
        <dbReference type="Proteomes" id="UP000319783"/>
    </source>
</evidence>
<gene>
    <name evidence="2" type="ORF">JETT_2022</name>
</gene>
<dbReference type="EMBL" id="SULG01000038">
    <property type="protein sequence ID" value="TLD41727.1"/>
    <property type="molecule type" value="Genomic_DNA"/>
</dbReference>
<dbReference type="InterPro" id="IPR016039">
    <property type="entry name" value="Thiolase-like"/>
</dbReference>
<dbReference type="AlphaFoldDB" id="A0A533QAK4"/>
<dbReference type="Pfam" id="PF00109">
    <property type="entry name" value="ketoacyl-synt"/>
    <property type="match status" value="1"/>
</dbReference>
<reference evidence="2 3" key="1">
    <citation type="submission" date="2019-04" db="EMBL/GenBank/DDBJ databases">
        <title>Genome of a novel bacterium Candidatus Jettenia ecosi reconstructed from metagenome of an anammox bioreactor.</title>
        <authorList>
            <person name="Mardanov A.V."/>
            <person name="Beletsky A.V."/>
            <person name="Ravin N.V."/>
            <person name="Botchkova E.A."/>
            <person name="Litti Y.V."/>
            <person name="Nozhevnikova A.N."/>
        </authorList>
    </citation>
    <scope>NUCLEOTIDE SEQUENCE [LARGE SCALE GENOMIC DNA]</scope>
    <source>
        <strain evidence="2">J2</strain>
    </source>
</reference>
<evidence type="ECO:0000259" key="1">
    <source>
        <dbReference type="Pfam" id="PF00109"/>
    </source>
</evidence>
<evidence type="ECO:0000313" key="2">
    <source>
        <dbReference type="EMBL" id="TLD41727.1"/>
    </source>
</evidence>
<accession>A0A533QAK4</accession>
<name>A0A533QAK4_9BACT</name>
<protein>
    <recommendedName>
        <fullName evidence="1">Beta-ketoacyl synthase-like N-terminal domain-containing protein</fullName>
    </recommendedName>
</protein>
<dbReference type="GO" id="GO:0016746">
    <property type="term" value="F:acyltransferase activity"/>
    <property type="evidence" value="ECO:0007669"/>
    <property type="project" value="InterPro"/>
</dbReference>
<dbReference type="InterPro" id="IPR014030">
    <property type="entry name" value="Ketoacyl_synth_N"/>
</dbReference>
<dbReference type="Proteomes" id="UP000319783">
    <property type="component" value="Unassembled WGS sequence"/>
</dbReference>
<sequence>MTPVITGLSKLVSCDLDKGISHMNEQIRHMRFVHDLEKLVVIAVGLVLYDAGMTSPVGKEDIGLYVGVDNAIEDIKSEYFNNILSEGILGASPLLFPFTSPNALTAQATIAFDIRGESITLPIQRSSKDVIEYATDCIIGRYTKMAIAGGITTDRSQTSCSETIKAPVYTAEFFFLEDRKSAMERGVKVYHRVMDGSI</sequence>
<feature type="domain" description="Beta-ketoacyl synthase-like N-terminal" evidence="1">
    <location>
        <begin position="30"/>
        <end position="161"/>
    </location>
</feature>
<proteinExistence type="predicted"/>
<dbReference type="SUPFAM" id="SSF53901">
    <property type="entry name" value="Thiolase-like"/>
    <property type="match status" value="1"/>
</dbReference>
<comment type="caution">
    <text evidence="2">The sequence shown here is derived from an EMBL/GenBank/DDBJ whole genome shotgun (WGS) entry which is preliminary data.</text>
</comment>
<organism evidence="2 3">
    <name type="scientific">Candidatus Jettenia ecosi</name>
    <dbReference type="NCBI Taxonomy" id="2494326"/>
    <lineage>
        <taxon>Bacteria</taxon>
        <taxon>Pseudomonadati</taxon>
        <taxon>Planctomycetota</taxon>
        <taxon>Candidatus Brocadiia</taxon>
        <taxon>Candidatus Brocadiales</taxon>
        <taxon>Candidatus Brocadiaceae</taxon>
        <taxon>Candidatus Jettenia</taxon>
    </lineage>
</organism>